<dbReference type="RefSeq" id="WP_068757719.1">
    <property type="nucleotide sequence ID" value="NZ_KQ950184.1"/>
</dbReference>
<evidence type="ECO:0000259" key="12">
    <source>
        <dbReference type="PROSITE" id="PS50929"/>
    </source>
</evidence>
<dbReference type="Gene3D" id="3.40.50.300">
    <property type="entry name" value="P-loop containing nucleotide triphosphate hydrolases"/>
    <property type="match status" value="1"/>
</dbReference>
<dbReference type="Gene3D" id="1.20.1560.10">
    <property type="entry name" value="ABC transporter type 1, transmembrane domain"/>
    <property type="match status" value="1"/>
</dbReference>
<evidence type="ECO:0000256" key="3">
    <source>
        <dbReference type="ARBA" id="ARBA00022475"/>
    </source>
</evidence>
<dbReference type="SUPFAM" id="SSF52540">
    <property type="entry name" value="P-loop containing nucleoside triphosphate hydrolases"/>
    <property type="match status" value="1"/>
</dbReference>
<feature type="transmembrane region" description="Helical" evidence="10">
    <location>
        <begin position="74"/>
        <end position="92"/>
    </location>
</feature>
<accession>A0A147KHB7</accession>
<evidence type="ECO:0000256" key="4">
    <source>
        <dbReference type="ARBA" id="ARBA00022692"/>
    </source>
</evidence>
<evidence type="ECO:0000256" key="8">
    <source>
        <dbReference type="ARBA" id="ARBA00023136"/>
    </source>
</evidence>
<comment type="similarity">
    <text evidence="9">Belongs to the ABC transporter superfamily. Lipid exporter (TC 3.A.1.106) family.</text>
</comment>
<dbReference type="PATRIC" id="fig|665004.4.peg.3265"/>
<comment type="subcellular location">
    <subcellularLocation>
        <location evidence="1">Cell membrane</location>
        <topology evidence="1">Multi-pass membrane protein</topology>
    </subcellularLocation>
</comment>
<keyword evidence="5" id="KW-0547">Nucleotide-binding</keyword>
<evidence type="ECO:0000259" key="11">
    <source>
        <dbReference type="PROSITE" id="PS50893"/>
    </source>
</evidence>
<dbReference type="InterPro" id="IPR003593">
    <property type="entry name" value="AAA+_ATPase"/>
</dbReference>
<dbReference type="CDD" id="cd18550">
    <property type="entry name" value="ABC_6TM_exporter_like"/>
    <property type="match status" value="1"/>
</dbReference>
<name>A0A147KHB7_THECS</name>
<organism evidence="13 14">
    <name type="scientific">Thermobifida cellulosilytica TB100</name>
    <dbReference type="NCBI Taxonomy" id="665004"/>
    <lineage>
        <taxon>Bacteria</taxon>
        <taxon>Bacillati</taxon>
        <taxon>Actinomycetota</taxon>
        <taxon>Actinomycetes</taxon>
        <taxon>Streptosporangiales</taxon>
        <taxon>Nocardiopsidaceae</taxon>
        <taxon>Thermobifida</taxon>
    </lineage>
</organism>
<feature type="transmembrane region" description="Helical" evidence="10">
    <location>
        <begin position="42"/>
        <end position="62"/>
    </location>
</feature>
<keyword evidence="2" id="KW-0813">Transport</keyword>
<dbReference type="Pfam" id="PF00664">
    <property type="entry name" value="ABC_membrane"/>
    <property type="match status" value="1"/>
</dbReference>
<gene>
    <name evidence="13" type="ORF">AC529_10875</name>
</gene>
<dbReference type="STRING" id="665004.AC529_10875"/>
<dbReference type="Proteomes" id="UP000074382">
    <property type="component" value="Unassembled WGS sequence"/>
</dbReference>
<dbReference type="GO" id="GO:0016887">
    <property type="term" value="F:ATP hydrolysis activity"/>
    <property type="evidence" value="ECO:0007669"/>
    <property type="project" value="InterPro"/>
</dbReference>
<dbReference type="PANTHER" id="PTHR43394">
    <property type="entry name" value="ATP-DEPENDENT PERMEASE MDL1, MITOCHONDRIAL"/>
    <property type="match status" value="1"/>
</dbReference>
<feature type="domain" description="ABC transporter" evidence="11">
    <location>
        <begin position="377"/>
        <end position="613"/>
    </location>
</feature>
<dbReference type="OrthoDB" id="9806127at2"/>
<dbReference type="InterPro" id="IPR036640">
    <property type="entry name" value="ABC1_TM_sf"/>
</dbReference>
<reference evidence="14" key="1">
    <citation type="journal article" date="2017" name="Acta Aliment.">
        <title>Plant polysaccharide degrading enzyme system of Thermpbifida cellulosilytica TB100 revealed by de novo genome project data.</title>
        <authorList>
            <person name="Toth A."/>
            <person name="Baka E."/>
            <person name="Luzics S."/>
            <person name="Bata-Vidacs I."/>
            <person name="Nagy I."/>
            <person name="Balint B."/>
            <person name="Herceg R."/>
            <person name="Olasz F."/>
            <person name="Wilk T."/>
            <person name="Nagy T."/>
            <person name="Kriszt B."/>
            <person name="Nagy I."/>
            <person name="Kukolya J."/>
        </authorList>
    </citation>
    <scope>NUCLEOTIDE SEQUENCE [LARGE SCALE GENOMIC DNA]</scope>
    <source>
        <strain evidence="14">TB100</strain>
    </source>
</reference>
<dbReference type="InterPro" id="IPR011527">
    <property type="entry name" value="ABC1_TM_dom"/>
</dbReference>
<keyword evidence="7 10" id="KW-1133">Transmembrane helix</keyword>
<evidence type="ECO:0000256" key="5">
    <source>
        <dbReference type="ARBA" id="ARBA00022741"/>
    </source>
</evidence>
<feature type="transmembrane region" description="Helical" evidence="10">
    <location>
        <begin position="161"/>
        <end position="178"/>
    </location>
</feature>
<evidence type="ECO:0000256" key="2">
    <source>
        <dbReference type="ARBA" id="ARBA00022448"/>
    </source>
</evidence>
<feature type="domain" description="ABC transmembrane type-1" evidence="12">
    <location>
        <begin position="43"/>
        <end position="327"/>
    </location>
</feature>
<keyword evidence="14" id="KW-1185">Reference proteome</keyword>
<dbReference type="Pfam" id="PF00005">
    <property type="entry name" value="ABC_tran"/>
    <property type="match status" value="1"/>
</dbReference>
<dbReference type="GO" id="GO:0005524">
    <property type="term" value="F:ATP binding"/>
    <property type="evidence" value="ECO:0007669"/>
    <property type="project" value="UniProtKB-KW"/>
</dbReference>
<evidence type="ECO:0000313" key="14">
    <source>
        <dbReference type="Proteomes" id="UP000074382"/>
    </source>
</evidence>
<protein>
    <submittedName>
        <fullName evidence="13">ABC transporter</fullName>
    </submittedName>
</protein>
<keyword evidence="3" id="KW-1003">Cell membrane</keyword>
<evidence type="ECO:0000256" key="9">
    <source>
        <dbReference type="ARBA" id="ARBA00061644"/>
    </source>
</evidence>
<comment type="caution">
    <text evidence="13">The sequence shown here is derived from an EMBL/GenBank/DDBJ whole genome shotgun (WGS) entry which is preliminary data.</text>
</comment>
<evidence type="ECO:0000256" key="10">
    <source>
        <dbReference type="SAM" id="Phobius"/>
    </source>
</evidence>
<dbReference type="AlphaFoldDB" id="A0A147KHB7"/>
<keyword evidence="6" id="KW-0067">ATP-binding</keyword>
<dbReference type="InterPro" id="IPR027417">
    <property type="entry name" value="P-loop_NTPase"/>
</dbReference>
<dbReference type="InterPro" id="IPR039421">
    <property type="entry name" value="Type_1_exporter"/>
</dbReference>
<keyword evidence="8 10" id="KW-0472">Membrane</keyword>
<dbReference type="PANTHER" id="PTHR43394:SF1">
    <property type="entry name" value="ATP-BINDING CASSETTE SUB-FAMILY B MEMBER 10, MITOCHONDRIAL"/>
    <property type="match status" value="1"/>
</dbReference>
<proteinExistence type="inferred from homology"/>
<dbReference type="PROSITE" id="PS50893">
    <property type="entry name" value="ABC_TRANSPORTER_2"/>
    <property type="match status" value="1"/>
</dbReference>
<dbReference type="GO" id="GO:0005886">
    <property type="term" value="C:plasma membrane"/>
    <property type="evidence" value="ECO:0007669"/>
    <property type="project" value="UniProtKB-SubCell"/>
</dbReference>
<feature type="transmembrane region" description="Helical" evidence="10">
    <location>
        <begin position="263"/>
        <end position="284"/>
    </location>
</feature>
<dbReference type="GO" id="GO:0015421">
    <property type="term" value="F:ABC-type oligopeptide transporter activity"/>
    <property type="evidence" value="ECO:0007669"/>
    <property type="project" value="TreeGrafter"/>
</dbReference>
<evidence type="ECO:0000313" key="13">
    <source>
        <dbReference type="EMBL" id="KUP96684.1"/>
    </source>
</evidence>
<dbReference type="InterPro" id="IPR017871">
    <property type="entry name" value="ABC_transporter-like_CS"/>
</dbReference>
<dbReference type="PROSITE" id="PS00211">
    <property type="entry name" value="ABC_TRANSPORTER_1"/>
    <property type="match status" value="1"/>
</dbReference>
<dbReference type="EMBL" id="LGEM01000082">
    <property type="protein sequence ID" value="KUP96684.1"/>
    <property type="molecule type" value="Genomic_DNA"/>
</dbReference>
<evidence type="ECO:0000256" key="6">
    <source>
        <dbReference type="ARBA" id="ARBA00022840"/>
    </source>
</evidence>
<keyword evidence="4 10" id="KW-0812">Transmembrane</keyword>
<sequence length="627" mass="67262">MMMGGPRTIRTLVNDGSARKAAIRPDTPRRILGYARPHWRRILLFVLTTSAGSGIVVANPLLLKAIIDRGIGGADASLVTWLAVAVAVLALLETGLNLTGRWLSASIGEGVIYLLRTRAFTHVQRMPLAFFTRTQTGSLISRLNTDVVGAQKAVTSVLQSLVANAVSVAAVLSTMFALSWQITLAALAVIPLFLVPAKYLGRRLARVHRESMDLNAEMSSLMTERFNVGGAMLVKLYGRPEEESAEFASRAGRVRDIGVTQSIYGGLLYSMLGLITALATAMVYGAGGNLVLQGAIDLGSLVALATLLTRLYGPVTALSNVQVDVMTALVSFERVFEVMDLEPSVAEPEHPVDLPRGGLSVEFDRVSFRYPGPEASLASLELVPQPEHAEDSQVLSDISFTVHPGQLVALVGPSGAGKTTLTHLVARLYDPTEGTVRVGGVDLRRVRGQSLRDAVGVVTQDTQLFHDTIGANLRYARPDATDEELVAAMRAAQLGPLLEALPNGLDTMVGDRGYRLSGGEKQRLAIARLLLKAPSVVVLDEATAHLDSESEAAVQQALSEALRGRTSLVIAHRLATVREADLILVLEDGRILERGTHEELLARGGLYTALYRTQFAAQERPRRGAAT</sequence>
<evidence type="ECO:0000256" key="1">
    <source>
        <dbReference type="ARBA" id="ARBA00004651"/>
    </source>
</evidence>
<evidence type="ECO:0000256" key="7">
    <source>
        <dbReference type="ARBA" id="ARBA00022989"/>
    </source>
</evidence>
<dbReference type="SUPFAM" id="SSF90123">
    <property type="entry name" value="ABC transporter transmembrane region"/>
    <property type="match status" value="1"/>
</dbReference>
<feature type="transmembrane region" description="Helical" evidence="10">
    <location>
        <begin position="184"/>
        <end position="201"/>
    </location>
</feature>
<dbReference type="InterPro" id="IPR003439">
    <property type="entry name" value="ABC_transporter-like_ATP-bd"/>
</dbReference>
<dbReference type="SMART" id="SM00382">
    <property type="entry name" value="AAA"/>
    <property type="match status" value="1"/>
</dbReference>
<dbReference type="PROSITE" id="PS50929">
    <property type="entry name" value="ABC_TM1F"/>
    <property type="match status" value="1"/>
</dbReference>
<dbReference type="FunFam" id="3.40.50.300:FF:000299">
    <property type="entry name" value="ABC transporter ATP-binding protein/permease"/>
    <property type="match status" value="1"/>
</dbReference>